<sequence>MKFLAGFVVLLAAVALAQAQDAKTNENKNIIHINSGAPAPT</sequence>
<dbReference type="Proteomes" id="UP001652680">
    <property type="component" value="Unassembled WGS sequence"/>
</dbReference>
<reference evidence="2" key="2">
    <citation type="submission" date="2025-05" db="UniProtKB">
        <authorList>
            <consortium name="EnsemblMetazoa"/>
        </authorList>
    </citation>
    <scope>IDENTIFICATION</scope>
</reference>
<feature type="signal peptide" evidence="1">
    <location>
        <begin position="1"/>
        <end position="19"/>
    </location>
</feature>
<protein>
    <submittedName>
        <fullName evidence="2">Uncharacterized protein</fullName>
    </submittedName>
</protein>
<accession>A0ABM5J8D6</accession>
<reference evidence="3" key="1">
    <citation type="journal article" date="2021" name="Elife">
        <title>Highly contiguous assemblies of 101 drosophilid genomes.</title>
        <authorList>
            <person name="Kim B.Y."/>
            <person name="Wang J.R."/>
            <person name="Miller D.E."/>
            <person name="Barmina O."/>
            <person name="Delaney E."/>
            <person name="Thompson A."/>
            <person name="Comeault A.A."/>
            <person name="Peede D."/>
            <person name="D'Agostino E.R."/>
            <person name="Pelaez J."/>
            <person name="Aguilar J.M."/>
            <person name="Haji D."/>
            <person name="Matsunaga T."/>
            <person name="Armstrong E.E."/>
            <person name="Zych M."/>
            <person name="Ogawa Y."/>
            <person name="Stamenkovic-Radak M."/>
            <person name="Jelic M."/>
            <person name="Veselinovic M.S."/>
            <person name="Tanaskovic M."/>
            <person name="Eric P."/>
            <person name="Gao J.J."/>
            <person name="Katoh T.K."/>
            <person name="Toda M.J."/>
            <person name="Watabe H."/>
            <person name="Watada M."/>
            <person name="Davis J.S."/>
            <person name="Moyle L.C."/>
            <person name="Manoli G."/>
            <person name="Bertolini E."/>
            <person name="Kostal V."/>
            <person name="Hawley R.S."/>
            <person name="Takahashi A."/>
            <person name="Jones C.D."/>
            <person name="Price D.K."/>
            <person name="Whiteman N."/>
            <person name="Kopp A."/>
            <person name="Matute D.R."/>
            <person name="Petrov D.A."/>
        </authorList>
    </citation>
    <scope>NUCLEOTIDE SEQUENCE [LARGE SCALE GENOMIC DNA]</scope>
</reference>
<proteinExistence type="predicted"/>
<evidence type="ECO:0000313" key="3">
    <source>
        <dbReference type="Proteomes" id="UP001652680"/>
    </source>
</evidence>
<evidence type="ECO:0000256" key="1">
    <source>
        <dbReference type="SAM" id="SignalP"/>
    </source>
</evidence>
<evidence type="ECO:0000313" key="2">
    <source>
        <dbReference type="EnsemblMetazoa" id="XP_044315079.1"/>
    </source>
</evidence>
<keyword evidence="3" id="KW-1185">Reference proteome</keyword>
<dbReference type="EnsemblMetazoa" id="XM_044459144.1">
    <property type="protein sequence ID" value="XP_044315079.1"/>
    <property type="gene ID" value="LOC123037587"/>
</dbReference>
<feature type="chain" id="PRO_5045555016" evidence="1">
    <location>
        <begin position="20"/>
        <end position="41"/>
    </location>
</feature>
<dbReference type="RefSeq" id="XP_044315079.1">
    <property type="nucleotide sequence ID" value="XM_044459144.1"/>
</dbReference>
<name>A0ABM5J8D6_DRORH</name>
<organism evidence="2 3">
    <name type="scientific">Drosophila rhopaloa</name>
    <name type="common">Fruit fly</name>
    <dbReference type="NCBI Taxonomy" id="1041015"/>
    <lineage>
        <taxon>Eukaryota</taxon>
        <taxon>Metazoa</taxon>
        <taxon>Ecdysozoa</taxon>
        <taxon>Arthropoda</taxon>
        <taxon>Hexapoda</taxon>
        <taxon>Insecta</taxon>
        <taxon>Pterygota</taxon>
        <taxon>Neoptera</taxon>
        <taxon>Endopterygota</taxon>
        <taxon>Diptera</taxon>
        <taxon>Brachycera</taxon>
        <taxon>Muscomorpha</taxon>
        <taxon>Ephydroidea</taxon>
        <taxon>Drosophilidae</taxon>
        <taxon>Drosophila</taxon>
        <taxon>Sophophora</taxon>
    </lineage>
</organism>
<keyword evidence="1" id="KW-0732">Signal</keyword>
<dbReference type="GeneID" id="123037587"/>